<proteinExistence type="predicted"/>
<accession>A0A2I6S7T2</accession>
<feature type="signal peptide" evidence="2">
    <location>
        <begin position="1"/>
        <end position="24"/>
    </location>
</feature>
<evidence type="ECO:0008006" key="5">
    <source>
        <dbReference type="Google" id="ProtNLM"/>
    </source>
</evidence>
<dbReference type="OrthoDB" id="5422169at2"/>
<dbReference type="KEGG" id="atw:C0099_10380"/>
<keyword evidence="1 2" id="KW-0732">Signal</keyword>
<keyword evidence="4" id="KW-1185">Reference proteome</keyword>
<dbReference type="Proteomes" id="UP000242205">
    <property type="component" value="Chromosome"/>
</dbReference>
<protein>
    <recommendedName>
        <fullName evidence="5">Lipoprotein</fullName>
    </recommendedName>
</protein>
<gene>
    <name evidence="3" type="ORF">C0099_10380</name>
</gene>
<evidence type="ECO:0000256" key="1">
    <source>
        <dbReference type="ARBA" id="ARBA00022729"/>
    </source>
</evidence>
<evidence type="ECO:0000256" key="2">
    <source>
        <dbReference type="SAM" id="SignalP"/>
    </source>
</evidence>
<evidence type="ECO:0000313" key="3">
    <source>
        <dbReference type="EMBL" id="AUN95298.1"/>
    </source>
</evidence>
<dbReference type="Gene3D" id="3.30.1450.10">
    <property type="match status" value="1"/>
</dbReference>
<sequence length="84" mass="9004">MKPTHLIPAALLLALAACSKVTVANYDKLRAGQSYDEVQQLLGKPSECDDVLSARNCVWRSGKATVNVSFVGGQVILFTAQGLR</sequence>
<dbReference type="InterPro" id="IPR037873">
    <property type="entry name" value="BamE-like"/>
</dbReference>
<dbReference type="AlphaFoldDB" id="A0A2I6S7T2"/>
<feature type="chain" id="PRO_5014450548" description="Lipoprotein" evidence="2">
    <location>
        <begin position="25"/>
        <end position="84"/>
    </location>
</feature>
<evidence type="ECO:0000313" key="4">
    <source>
        <dbReference type="Proteomes" id="UP000242205"/>
    </source>
</evidence>
<dbReference type="EMBL" id="CP025682">
    <property type="protein sequence ID" value="AUN95298.1"/>
    <property type="molecule type" value="Genomic_DNA"/>
</dbReference>
<reference evidence="3 4" key="1">
    <citation type="submission" date="2018-01" db="EMBL/GenBank/DDBJ databases">
        <authorList>
            <person name="Fu G.-Y."/>
        </authorList>
    </citation>
    <scope>NUCLEOTIDE SEQUENCE [LARGE SCALE GENOMIC DNA]</scope>
    <source>
        <strain evidence="3 4">SY39</strain>
    </source>
</reference>
<organism evidence="3 4">
    <name type="scientific">Pseudazoarcus pumilus</name>
    <dbReference type="NCBI Taxonomy" id="2067960"/>
    <lineage>
        <taxon>Bacteria</taxon>
        <taxon>Pseudomonadati</taxon>
        <taxon>Pseudomonadota</taxon>
        <taxon>Betaproteobacteria</taxon>
        <taxon>Rhodocyclales</taxon>
        <taxon>Zoogloeaceae</taxon>
        <taxon>Pseudazoarcus</taxon>
    </lineage>
</organism>
<dbReference type="RefSeq" id="WP_102247347.1">
    <property type="nucleotide sequence ID" value="NZ_CP025682.1"/>
</dbReference>
<name>A0A2I6S7T2_9RHOO</name>
<dbReference type="PROSITE" id="PS51257">
    <property type="entry name" value="PROKAR_LIPOPROTEIN"/>
    <property type="match status" value="1"/>
</dbReference>